<reference evidence="3" key="1">
    <citation type="journal article" date="2016" name="Genome Announc.">
        <title>Complete genome sequence of Alkaliphilus metalliredigens strain QYMF, an alkaliphilic and metal-reducing bacterium isolated from borax-contaminated leachate ponds.</title>
        <authorList>
            <person name="Hwang C."/>
            <person name="Copeland A."/>
            <person name="Lucas S."/>
            <person name="Lapidus A."/>
            <person name="Barry K."/>
            <person name="Detter J.C."/>
            <person name="Glavina Del Rio T."/>
            <person name="Hammon N."/>
            <person name="Israni S."/>
            <person name="Dalin E."/>
            <person name="Tice H."/>
            <person name="Pitluck S."/>
            <person name="Chertkov O."/>
            <person name="Brettin T."/>
            <person name="Bruce D."/>
            <person name="Han C."/>
            <person name="Schmutz J."/>
            <person name="Larimer F."/>
            <person name="Land M.L."/>
            <person name="Hauser L."/>
            <person name="Kyrpides N."/>
            <person name="Mikhailova N."/>
            <person name="Ye Q."/>
            <person name="Zhou J."/>
            <person name="Richardson P."/>
            <person name="Fields M.W."/>
        </authorList>
    </citation>
    <scope>NUCLEOTIDE SEQUENCE [LARGE SCALE GENOMIC DNA]</scope>
    <source>
        <strain evidence="3">QYMF</strain>
    </source>
</reference>
<feature type="domain" description="HEPN" evidence="1">
    <location>
        <begin position="12"/>
        <end position="119"/>
    </location>
</feature>
<evidence type="ECO:0000259" key="1">
    <source>
        <dbReference type="PROSITE" id="PS50910"/>
    </source>
</evidence>
<keyword evidence="3" id="KW-1185">Reference proteome</keyword>
<evidence type="ECO:0000313" key="3">
    <source>
        <dbReference type="Proteomes" id="UP000001572"/>
    </source>
</evidence>
<dbReference type="Proteomes" id="UP000001572">
    <property type="component" value="Chromosome"/>
</dbReference>
<proteinExistence type="predicted"/>
<dbReference type="SUPFAM" id="SSF81593">
    <property type="entry name" value="Nucleotidyltransferase substrate binding subunit/domain"/>
    <property type="match status" value="1"/>
</dbReference>
<gene>
    <name evidence="2" type="ordered locus">Amet_0756</name>
</gene>
<protein>
    <submittedName>
        <fullName evidence="2">HEPN domain protein</fullName>
    </submittedName>
</protein>
<dbReference type="OrthoDB" id="9808176at2"/>
<accession>A6TLB3</accession>
<dbReference type="SMART" id="SM00748">
    <property type="entry name" value="HEPN"/>
    <property type="match status" value="1"/>
</dbReference>
<name>A6TLB3_ALKMQ</name>
<dbReference type="PROSITE" id="PS50910">
    <property type="entry name" value="HEPN"/>
    <property type="match status" value="1"/>
</dbReference>
<dbReference type="Pfam" id="PF05168">
    <property type="entry name" value="HEPN"/>
    <property type="match status" value="1"/>
</dbReference>
<dbReference type="InterPro" id="IPR007842">
    <property type="entry name" value="HEPN_dom"/>
</dbReference>
<sequence length="129" mass="14942">MVESKRFMDWLEKSSNDIKAARILKENDCGYELVAFHSQQAAEKILKAYIINKAGVIISSHSLVFLCKEASKYEGSFKYLIKDCAFLNQYYIETRYPAEDNLVVSEEEVEECIKIAENLYMKVKKDLHS</sequence>
<dbReference type="AlphaFoldDB" id="A6TLB3"/>
<evidence type="ECO:0000313" key="2">
    <source>
        <dbReference type="EMBL" id="ABR46981.1"/>
    </source>
</evidence>
<dbReference type="EMBL" id="CP000724">
    <property type="protein sequence ID" value="ABR46981.1"/>
    <property type="molecule type" value="Genomic_DNA"/>
</dbReference>
<dbReference type="STRING" id="293826.Amet_0756"/>
<dbReference type="Gene3D" id="1.20.120.330">
    <property type="entry name" value="Nucleotidyltransferases domain 2"/>
    <property type="match status" value="1"/>
</dbReference>
<dbReference type="eggNOG" id="COG2250">
    <property type="taxonomic scope" value="Bacteria"/>
</dbReference>
<organism evidence="2 3">
    <name type="scientific">Alkaliphilus metalliredigens (strain QYMF)</name>
    <dbReference type="NCBI Taxonomy" id="293826"/>
    <lineage>
        <taxon>Bacteria</taxon>
        <taxon>Bacillati</taxon>
        <taxon>Bacillota</taxon>
        <taxon>Clostridia</taxon>
        <taxon>Peptostreptococcales</taxon>
        <taxon>Natronincolaceae</taxon>
        <taxon>Alkaliphilus</taxon>
    </lineage>
</organism>
<dbReference type="HOGENOM" id="CLU_123170_0_0_9"/>
<dbReference type="KEGG" id="amt:Amet_0756"/>